<dbReference type="HAMAP" id="MF_00308">
    <property type="entry name" value="PfdA"/>
    <property type="match status" value="1"/>
</dbReference>
<evidence type="ECO:0000256" key="1">
    <source>
        <dbReference type="ARBA" id="ARBA00010048"/>
    </source>
</evidence>
<comment type="caution">
    <text evidence="9">The sequence shown here is derived from an EMBL/GenBank/DDBJ whole genome shotgun (WGS) entry which is preliminary data.</text>
</comment>
<keyword evidence="3 7" id="KW-0143">Chaperone</keyword>
<dbReference type="CDD" id="cd23160">
    <property type="entry name" value="Prefoldin_alpha_GimC"/>
    <property type="match status" value="1"/>
</dbReference>
<keyword evidence="7" id="KW-0963">Cytoplasm</keyword>
<comment type="similarity">
    <text evidence="7">Belongs to the prefoldin alpha subunit family.</text>
</comment>
<dbReference type="InterPro" id="IPR004127">
    <property type="entry name" value="Prefoldin_subunit_alpha"/>
</dbReference>
<accession>A0A7J2TJN2</accession>
<comment type="similarity">
    <text evidence="1">Belongs to the prefoldin subunit alpha family.</text>
</comment>
<evidence type="ECO:0000256" key="7">
    <source>
        <dbReference type="HAMAP-Rule" id="MF_00308"/>
    </source>
</evidence>
<dbReference type="PANTHER" id="PTHR12674">
    <property type="entry name" value="PREFOLDIN SUBUNIT 5"/>
    <property type="match status" value="1"/>
</dbReference>
<evidence type="ECO:0000256" key="5">
    <source>
        <dbReference type="ARBA" id="ARBA00044156"/>
    </source>
</evidence>
<gene>
    <name evidence="7" type="primary">pfdA</name>
    <name evidence="9" type="ORF">ENP88_03630</name>
</gene>
<dbReference type="InterPro" id="IPR009053">
    <property type="entry name" value="Prefoldin"/>
</dbReference>
<evidence type="ECO:0000256" key="3">
    <source>
        <dbReference type="ARBA" id="ARBA00023186"/>
    </source>
</evidence>
<organism evidence="9">
    <name type="scientific">Archaeoglobus fulgidus</name>
    <dbReference type="NCBI Taxonomy" id="2234"/>
    <lineage>
        <taxon>Archaea</taxon>
        <taxon>Methanobacteriati</taxon>
        <taxon>Methanobacteriota</taxon>
        <taxon>Archaeoglobi</taxon>
        <taxon>Archaeoglobales</taxon>
        <taxon>Archaeoglobaceae</taxon>
        <taxon>Archaeoglobus</taxon>
    </lineage>
</organism>
<keyword evidence="8" id="KW-0175">Coiled coil</keyword>
<dbReference type="PANTHER" id="PTHR12674:SF2">
    <property type="entry name" value="PREFOLDIN SUBUNIT 5"/>
    <property type="match status" value="1"/>
</dbReference>
<dbReference type="SUPFAM" id="SSF46579">
    <property type="entry name" value="Prefoldin"/>
    <property type="match status" value="1"/>
</dbReference>
<evidence type="ECO:0000256" key="8">
    <source>
        <dbReference type="SAM" id="Coils"/>
    </source>
</evidence>
<dbReference type="AlphaFoldDB" id="A0A7J2TJN2"/>
<name>A0A7J2TJN2_ARCFL</name>
<dbReference type="NCBIfam" id="TIGR00293">
    <property type="entry name" value="prefoldin subunit alpha"/>
    <property type="match status" value="1"/>
</dbReference>
<dbReference type="GO" id="GO:0005737">
    <property type="term" value="C:cytoplasm"/>
    <property type="evidence" value="ECO:0007669"/>
    <property type="project" value="UniProtKB-SubCell"/>
</dbReference>
<feature type="coiled-coil region" evidence="8">
    <location>
        <begin position="3"/>
        <end position="37"/>
    </location>
</feature>
<evidence type="ECO:0000256" key="4">
    <source>
        <dbReference type="ARBA" id="ARBA00025077"/>
    </source>
</evidence>
<sequence length="134" mass="15069">MSLEEKVAELQQLQKEFELLQRKMLELEILANEYRRAISTLEFLKSPEGVVNALISLGGGVFGYVDLKETKKVLVNIGSGIVVEKDTEKALEFIKKKLEEVDKASSEVANAMRNVALQASKIQREIAEMSKQEK</sequence>
<reference evidence="9" key="1">
    <citation type="journal article" date="2020" name="mSystems">
        <title>Genome- and Community-Level Interaction Insights into Carbon Utilization and Element Cycling Functions of Hydrothermarchaeota in Hydrothermal Sediment.</title>
        <authorList>
            <person name="Zhou Z."/>
            <person name="Liu Y."/>
            <person name="Xu W."/>
            <person name="Pan J."/>
            <person name="Luo Z.H."/>
            <person name="Li M."/>
        </authorList>
    </citation>
    <scope>NUCLEOTIDE SEQUENCE [LARGE SCALE GENOMIC DNA]</scope>
    <source>
        <strain evidence="9">SpSt-26</strain>
    </source>
</reference>
<proteinExistence type="inferred from homology"/>
<comment type="subunit">
    <text evidence="2 7">Heterohexamer of two alpha and four beta subunits.</text>
</comment>
<dbReference type="Pfam" id="PF02996">
    <property type="entry name" value="Prefoldin"/>
    <property type="match status" value="1"/>
</dbReference>
<comment type="function">
    <text evidence="4 7">Molecular chaperone capable of stabilizing a range of proteins. Seems to fulfill an ATP-independent, HSP70-like function in archaeal de novo protein folding.</text>
</comment>
<evidence type="ECO:0000256" key="6">
    <source>
        <dbReference type="ARBA" id="ARBA00044231"/>
    </source>
</evidence>
<protein>
    <recommendedName>
        <fullName evidence="5 7">Prefoldin subunit alpha</fullName>
    </recommendedName>
    <alternativeName>
        <fullName evidence="6 7">GimC subunit alpha</fullName>
    </alternativeName>
</protein>
<evidence type="ECO:0000256" key="2">
    <source>
        <dbReference type="ARBA" id="ARBA00011716"/>
    </source>
</evidence>
<dbReference type="EMBL" id="DSLA01000058">
    <property type="protein sequence ID" value="HEH35242.1"/>
    <property type="molecule type" value="Genomic_DNA"/>
</dbReference>
<feature type="coiled-coil region" evidence="8">
    <location>
        <begin position="84"/>
        <end position="132"/>
    </location>
</feature>
<dbReference type="Gene3D" id="1.10.287.370">
    <property type="match status" value="1"/>
</dbReference>
<dbReference type="GO" id="GO:0051082">
    <property type="term" value="F:unfolded protein binding"/>
    <property type="evidence" value="ECO:0007669"/>
    <property type="project" value="UniProtKB-UniRule"/>
</dbReference>
<dbReference type="GO" id="GO:0006457">
    <property type="term" value="P:protein folding"/>
    <property type="evidence" value="ECO:0007669"/>
    <property type="project" value="UniProtKB-UniRule"/>
</dbReference>
<dbReference type="GO" id="GO:0016272">
    <property type="term" value="C:prefoldin complex"/>
    <property type="evidence" value="ECO:0007669"/>
    <property type="project" value="UniProtKB-UniRule"/>
</dbReference>
<comment type="subcellular location">
    <subcellularLocation>
        <location evidence="7">Cytoplasm</location>
    </subcellularLocation>
</comment>
<evidence type="ECO:0000313" key="9">
    <source>
        <dbReference type="EMBL" id="HEH35242.1"/>
    </source>
</evidence>
<dbReference type="InterPro" id="IPR011599">
    <property type="entry name" value="PFD_alpha_archaea"/>
</dbReference>